<keyword evidence="2" id="KW-1133">Transmembrane helix</keyword>
<dbReference type="InterPro" id="IPR007492">
    <property type="entry name" value="LytTR_DNA-bd_dom"/>
</dbReference>
<evidence type="ECO:0000256" key="1">
    <source>
        <dbReference type="ARBA" id="ARBA00023012"/>
    </source>
</evidence>
<dbReference type="Pfam" id="PF04397">
    <property type="entry name" value="LytTR"/>
    <property type="match status" value="1"/>
</dbReference>
<evidence type="ECO:0000256" key="2">
    <source>
        <dbReference type="SAM" id="Phobius"/>
    </source>
</evidence>
<dbReference type="Gene3D" id="2.40.50.1020">
    <property type="entry name" value="LytTr DNA-binding domain"/>
    <property type="match status" value="1"/>
</dbReference>
<dbReference type="EMBL" id="CP134146">
    <property type="protein sequence ID" value="WNC69823.1"/>
    <property type="molecule type" value="Genomic_DNA"/>
</dbReference>
<feature type="transmembrane region" description="Helical" evidence="2">
    <location>
        <begin position="27"/>
        <end position="48"/>
    </location>
</feature>
<proteinExistence type="predicted"/>
<keyword evidence="1" id="KW-0902">Two-component regulatory system</keyword>
<dbReference type="Proteomes" id="UP001248581">
    <property type="component" value="Chromosome"/>
</dbReference>
<keyword evidence="2" id="KW-0472">Membrane</keyword>
<organism evidence="4 5">
    <name type="scientific">Thalassotalea nanhaiensis</name>
    <dbReference type="NCBI Taxonomy" id="3065648"/>
    <lineage>
        <taxon>Bacteria</taxon>
        <taxon>Pseudomonadati</taxon>
        <taxon>Pseudomonadota</taxon>
        <taxon>Gammaproteobacteria</taxon>
        <taxon>Alteromonadales</taxon>
        <taxon>Colwelliaceae</taxon>
        <taxon>Thalassotalea</taxon>
    </lineage>
</organism>
<dbReference type="SMART" id="SM00850">
    <property type="entry name" value="LytTR"/>
    <property type="match status" value="1"/>
</dbReference>
<feature type="transmembrane region" description="Helical" evidence="2">
    <location>
        <begin position="54"/>
        <end position="73"/>
    </location>
</feature>
<evidence type="ECO:0000313" key="5">
    <source>
        <dbReference type="Proteomes" id="UP001248581"/>
    </source>
</evidence>
<name>A0ABY9TND0_9GAMM</name>
<protein>
    <submittedName>
        <fullName evidence="4">LytTR family DNA-binding domain-containing protein</fullName>
    </submittedName>
</protein>
<sequence>MEDVPLTNREINHKNQSIRALITKKQILNDLVITLVVGILLGFLAPFGMYEVPLMFSISYWIMMCTSGYFIYMPCTQLSERYLTEIIPKNWVRFGFSMIVASILMSFFVPFSVWLFFNIPINYSQQFWQVFPKVILIGGILSFIGFVKDYIRRQNSKLNESEQQLQNHAVQENLKFEKFMAQLPLEKRGKLYCLEMSDHYLKVYTDKGHHLLLMRFKDALDLLSDYQGMQTHRSWWVALDAIVKVNKEGRKISLEMINQLQVPVSRTYAEAIKTADIH</sequence>
<keyword evidence="5" id="KW-1185">Reference proteome</keyword>
<feature type="domain" description="HTH LytTR-type" evidence="3">
    <location>
        <begin position="190"/>
        <end position="278"/>
    </location>
</feature>
<feature type="transmembrane region" description="Helical" evidence="2">
    <location>
        <begin position="129"/>
        <end position="147"/>
    </location>
</feature>
<dbReference type="GO" id="GO:0003677">
    <property type="term" value="F:DNA binding"/>
    <property type="evidence" value="ECO:0007669"/>
    <property type="project" value="UniProtKB-KW"/>
</dbReference>
<gene>
    <name evidence="4" type="ORF">RI845_06695</name>
</gene>
<keyword evidence="2" id="KW-0812">Transmembrane</keyword>
<evidence type="ECO:0000259" key="3">
    <source>
        <dbReference type="PROSITE" id="PS50930"/>
    </source>
</evidence>
<dbReference type="PROSITE" id="PS50930">
    <property type="entry name" value="HTH_LYTTR"/>
    <property type="match status" value="1"/>
</dbReference>
<keyword evidence="4" id="KW-0238">DNA-binding</keyword>
<accession>A0ABY9TND0</accession>
<dbReference type="RefSeq" id="WP_348388965.1">
    <property type="nucleotide sequence ID" value="NZ_CP134146.1"/>
</dbReference>
<evidence type="ECO:0000313" key="4">
    <source>
        <dbReference type="EMBL" id="WNC69823.1"/>
    </source>
</evidence>
<feature type="transmembrane region" description="Helical" evidence="2">
    <location>
        <begin position="94"/>
        <end position="117"/>
    </location>
</feature>
<reference evidence="5" key="1">
    <citation type="submission" date="2023-09" db="EMBL/GenBank/DDBJ databases">
        <authorList>
            <person name="Zhang C."/>
        </authorList>
    </citation>
    <scope>NUCLEOTIDE SEQUENCE [LARGE SCALE GENOMIC DNA]</scope>
    <source>
        <strain evidence="5">SQ345</strain>
    </source>
</reference>